<keyword evidence="1" id="KW-0560">Oxidoreductase</keyword>
<dbReference type="PANTHER" id="PTHR43364:SF4">
    <property type="entry name" value="NAD(P)-LINKED OXIDOREDUCTASE SUPERFAMILY PROTEIN"/>
    <property type="match status" value="1"/>
</dbReference>
<dbReference type="Proteomes" id="UP000295497">
    <property type="component" value="Chromosome"/>
</dbReference>
<dbReference type="SUPFAM" id="SSF51430">
    <property type="entry name" value="NAD(P)-linked oxidoreductase"/>
    <property type="match status" value="1"/>
</dbReference>
<dbReference type="Gene3D" id="3.20.20.100">
    <property type="entry name" value="NADP-dependent oxidoreductase domain"/>
    <property type="match status" value="1"/>
</dbReference>
<dbReference type="InterPro" id="IPR050523">
    <property type="entry name" value="AKR_Detox_Biosynth"/>
</dbReference>
<gene>
    <name evidence="3" type="ORF">SOCE836_027920</name>
</gene>
<dbReference type="InterPro" id="IPR036812">
    <property type="entry name" value="NAD(P)_OxRdtase_dom_sf"/>
</dbReference>
<dbReference type="InterPro" id="IPR023210">
    <property type="entry name" value="NADP_OxRdtase_dom"/>
</dbReference>
<dbReference type="GO" id="GO:0016491">
    <property type="term" value="F:oxidoreductase activity"/>
    <property type="evidence" value="ECO:0007669"/>
    <property type="project" value="UniProtKB-KW"/>
</dbReference>
<dbReference type="AlphaFoldDB" id="A0A4P2QLN6"/>
<feature type="domain" description="NADP-dependent oxidoreductase" evidence="2">
    <location>
        <begin position="20"/>
        <end position="312"/>
    </location>
</feature>
<dbReference type="PANTHER" id="PTHR43364">
    <property type="entry name" value="NADH-SPECIFIC METHYLGLYOXAL REDUCTASE-RELATED"/>
    <property type="match status" value="1"/>
</dbReference>
<name>A0A4P2QLN6_SORCE</name>
<dbReference type="FunFam" id="3.20.20.100:FF:000004">
    <property type="entry name" value="Oxidoreductase, aldo/keto reductase"/>
    <property type="match status" value="1"/>
</dbReference>
<sequence>MLSRDPMEKRRIGSLEVSVVGLGCNNFGGRIDEQRTAAVVDAALDAGINFFDTADVYGGTRSEELLGRALGSRRSSVIIATKFGVRLDDERKGGARPAYVRRAVEDSLRRLGTDWIDLYQLHRPDPETPIEDTLEALDALVRAGKVREIGSSNFSAAQIRGAEEAVRPGGARFVSVQNEYSLLQREPERDVLAESKRCGIAFLPYFPLASGLLSGKYQADGAAPAGARLSAPDAPLTARFLTDRNRQIAAALGAHAASRGRTLLELAFSWLASRPAVASVIAGATTPEQVRANAAAAGFRLTDADLHEIDRLAPPPAAAPGA</sequence>
<dbReference type="GO" id="GO:0005829">
    <property type="term" value="C:cytosol"/>
    <property type="evidence" value="ECO:0007669"/>
    <property type="project" value="UniProtKB-ARBA"/>
</dbReference>
<evidence type="ECO:0000259" key="2">
    <source>
        <dbReference type="Pfam" id="PF00248"/>
    </source>
</evidence>
<protein>
    <submittedName>
        <fullName evidence="3">Aldo/keto reductase</fullName>
    </submittedName>
</protein>
<evidence type="ECO:0000313" key="3">
    <source>
        <dbReference type="EMBL" id="AUX30681.1"/>
    </source>
</evidence>
<reference evidence="3 4" key="1">
    <citation type="submission" date="2015-09" db="EMBL/GenBank/DDBJ databases">
        <title>Sorangium comparison.</title>
        <authorList>
            <person name="Zaburannyi N."/>
            <person name="Bunk B."/>
            <person name="Overmann J."/>
            <person name="Mueller R."/>
        </authorList>
    </citation>
    <scope>NUCLEOTIDE SEQUENCE [LARGE SCALE GENOMIC DNA]</scope>
    <source>
        <strain evidence="3 4">So ce836</strain>
    </source>
</reference>
<organism evidence="3 4">
    <name type="scientific">Sorangium cellulosum</name>
    <name type="common">Polyangium cellulosum</name>
    <dbReference type="NCBI Taxonomy" id="56"/>
    <lineage>
        <taxon>Bacteria</taxon>
        <taxon>Pseudomonadati</taxon>
        <taxon>Myxococcota</taxon>
        <taxon>Polyangia</taxon>
        <taxon>Polyangiales</taxon>
        <taxon>Polyangiaceae</taxon>
        <taxon>Sorangium</taxon>
    </lineage>
</organism>
<dbReference type="InterPro" id="IPR020471">
    <property type="entry name" value="AKR"/>
</dbReference>
<dbReference type="Pfam" id="PF00248">
    <property type="entry name" value="Aldo_ket_red"/>
    <property type="match status" value="1"/>
</dbReference>
<proteinExistence type="predicted"/>
<accession>A0A4P2QLN6</accession>
<dbReference type="PRINTS" id="PR00069">
    <property type="entry name" value="ALDKETRDTASE"/>
</dbReference>
<evidence type="ECO:0000313" key="4">
    <source>
        <dbReference type="Proteomes" id="UP000295497"/>
    </source>
</evidence>
<dbReference type="EMBL" id="CP012672">
    <property type="protein sequence ID" value="AUX30681.1"/>
    <property type="molecule type" value="Genomic_DNA"/>
</dbReference>
<evidence type="ECO:0000256" key="1">
    <source>
        <dbReference type="ARBA" id="ARBA00023002"/>
    </source>
</evidence>